<name>A0ABP8VR14_9MICO</name>
<keyword evidence="2" id="KW-1185">Reference proteome</keyword>
<dbReference type="Proteomes" id="UP001501295">
    <property type="component" value="Unassembled WGS sequence"/>
</dbReference>
<gene>
    <name evidence="1" type="ORF">GCM10025780_09000</name>
</gene>
<dbReference type="RefSeq" id="WP_345373656.1">
    <property type="nucleotide sequence ID" value="NZ_BAABLM010000001.1"/>
</dbReference>
<evidence type="ECO:0000313" key="1">
    <source>
        <dbReference type="EMBL" id="GAA4668467.1"/>
    </source>
</evidence>
<sequence>MDVEPFPWDHYSRNTLPQGLRYPVGRGAVQAELERAGVHVMYLSLSRPVLPVDPERIFLVAASIWGNAQSGLRNGNLSRRSTTSLTIEGVPAGLSAEVPTEAVVEEVAAAIAWIKTTLGRGNAWLSSDHSFWSASVEGVVTRHES</sequence>
<accession>A0ABP8VR14</accession>
<reference evidence="2" key="1">
    <citation type="journal article" date="2019" name="Int. J. Syst. Evol. Microbiol.">
        <title>The Global Catalogue of Microorganisms (GCM) 10K type strain sequencing project: providing services to taxonomists for standard genome sequencing and annotation.</title>
        <authorList>
            <consortium name="The Broad Institute Genomics Platform"/>
            <consortium name="The Broad Institute Genome Sequencing Center for Infectious Disease"/>
            <person name="Wu L."/>
            <person name="Ma J."/>
        </authorList>
    </citation>
    <scope>NUCLEOTIDE SEQUENCE [LARGE SCALE GENOMIC DNA]</scope>
    <source>
        <strain evidence="2">JCM 18956</strain>
    </source>
</reference>
<organism evidence="1 2">
    <name type="scientific">Frondihabitans cladoniiphilus</name>
    <dbReference type="NCBI Taxonomy" id="715785"/>
    <lineage>
        <taxon>Bacteria</taxon>
        <taxon>Bacillati</taxon>
        <taxon>Actinomycetota</taxon>
        <taxon>Actinomycetes</taxon>
        <taxon>Micrococcales</taxon>
        <taxon>Microbacteriaceae</taxon>
        <taxon>Frondihabitans</taxon>
    </lineage>
</organism>
<comment type="caution">
    <text evidence="1">The sequence shown here is derived from an EMBL/GenBank/DDBJ whole genome shotgun (WGS) entry which is preliminary data.</text>
</comment>
<proteinExistence type="predicted"/>
<protein>
    <submittedName>
        <fullName evidence="1">Uncharacterized protein</fullName>
    </submittedName>
</protein>
<evidence type="ECO:0000313" key="2">
    <source>
        <dbReference type="Proteomes" id="UP001501295"/>
    </source>
</evidence>
<dbReference type="EMBL" id="BAABLM010000001">
    <property type="protein sequence ID" value="GAA4668467.1"/>
    <property type="molecule type" value="Genomic_DNA"/>
</dbReference>